<proteinExistence type="inferred from homology"/>
<keyword evidence="8" id="KW-1185">Reference proteome</keyword>
<dbReference type="PRINTS" id="PR00502">
    <property type="entry name" value="NUDIXFAMILY"/>
</dbReference>
<dbReference type="InterPro" id="IPR000086">
    <property type="entry name" value="NUDIX_hydrolase_dom"/>
</dbReference>
<dbReference type="RefSeq" id="WP_191304459.1">
    <property type="nucleotide sequence ID" value="NZ_BNAR01000018.1"/>
</dbReference>
<dbReference type="Proteomes" id="UP000605568">
    <property type="component" value="Unassembled WGS sequence"/>
</dbReference>
<dbReference type="PANTHER" id="PTHR43046:SF12">
    <property type="entry name" value="GDP-MANNOSE MANNOSYL HYDROLASE"/>
    <property type="match status" value="1"/>
</dbReference>
<evidence type="ECO:0000256" key="2">
    <source>
        <dbReference type="ARBA" id="ARBA00005582"/>
    </source>
</evidence>
<dbReference type="PROSITE" id="PS51462">
    <property type="entry name" value="NUDIX"/>
    <property type="match status" value="1"/>
</dbReference>
<dbReference type="CDD" id="cd04685">
    <property type="entry name" value="NUDIX_Hydrolase"/>
    <property type="match status" value="1"/>
</dbReference>
<keyword evidence="4" id="KW-0460">Magnesium</keyword>
<evidence type="ECO:0000259" key="6">
    <source>
        <dbReference type="PROSITE" id="PS51462"/>
    </source>
</evidence>
<evidence type="ECO:0000256" key="3">
    <source>
        <dbReference type="ARBA" id="ARBA00022801"/>
    </source>
</evidence>
<feature type="domain" description="Nudix hydrolase" evidence="6">
    <location>
        <begin position="21"/>
        <end position="165"/>
    </location>
</feature>
<dbReference type="EMBL" id="BNAR01000018">
    <property type="protein sequence ID" value="GHH57867.1"/>
    <property type="molecule type" value="Genomic_DNA"/>
</dbReference>
<accession>A0ABQ3N129</accession>
<dbReference type="PANTHER" id="PTHR43046">
    <property type="entry name" value="GDP-MANNOSE MANNOSYL HYDROLASE"/>
    <property type="match status" value="1"/>
</dbReference>
<gene>
    <name evidence="7" type="ORF">GCM10017774_78290</name>
</gene>
<sequence length="176" mass="19642">MTPDLPQRILAAIEATEQLDAPRLGARVLLLNAEDRVLLVHARDPQDADHHWWELPGGGVEPDEKPTDAACREVAEETGIVLPRVDRHLWTRESRFHYMGRDHHRIDLVFLARVADAAPTVALQPTENEKAGVIERRWWTAADLHKCADKVLPANLAGLLDDVLAGTLSDKPLIID</sequence>
<protein>
    <submittedName>
        <fullName evidence="7">DNA mismatch repair protein MutT</fullName>
    </submittedName>
</protein>
<evidence type="ECO:0000256" key="1">
    <source>
        <dbReference type="ARBA" id="ARBA00001946"/>
    </source>
</evidence>
<dbReference type="Pfam" id="PF00293">
    <property type="entry name" value="NUDIX"/>
    <property type="match status" value="1"/>
</dbReference>
<evidence type="ECO:0000313" key="8">
    <source>
        <dbReference type="Proteomes" id="UP000605568"/>
    </source>
</evidence>
<keyword evidence="3 5" id="KW-0378">Hydrolase</keyword>
<dbReference type="InterPro" id="IPR020084">
    <property type="entry name" value="NUDIX_hydrolase_CS"/>
</dbReference>
<organism evidence="7 8">
    <name type="scientific">Lentzea cavernae</name>
    <dbReference type="NCBI Taxonomy" id="2020703"/>
    <lineage>
        <taxon>Bacteria</taxon>
        <taxon>Bacillati</taxon>
        <taxon>Actinomycetota</taxon>
        <taxon>Actinomycetes</taxon>
        <taxon>Pseudonocardiales</taxon>
        <taxon>Pseudonocardiaceae</taxon>
        <taxon>Lentzea</taxon>
    </lineage>
</organism>
<name>A0ABQ3N129_9PSEU</name>
<dbReference type="InterPro" id="IPR020476">
    <property type="entry name" value="Nudix_hydrolase"/>
</dbReference>
<comment type="caution">
    <text evidence="7">The sequence shown here is derived from an EMBL/GenBank/DDBJ whole genome shotgun (WGS) entry which is preliminary data.</text>
</comment>
<evidence type="ECO:0000313" key="7">
    <source>
        <dbReference type="EMBL" id="GHH57867.1"/>
    </source>
</evidence>
<comment type="similarity">
    <text evidence="2 5">Belongs to the Nudix hydrolase family.</text>
</comment>
<dbReference type="SUPFAM" id="SSF55811">
    <property type="entry name" value="Nudix"/>
    <property type="match status" value="1"/>
</dbReference>
<dbReference type="Gene3D" id="3.90.79.10">
    <property type="entry name" value="Nucleoside Triphosphate Pyrophosphohydrolase"/>
    <property type="match status" value="1"/>
</dbReference>
<dbReference type="PROSITE" id="PS00893">
    <property type="entry name" value="NUDIX_BOX"/>
    <property type="match status" value="1"/>
</dbReference>
<reference evidence="8" key="1">
    <citation type="journal article" date="2019" name="Int. J. Syst. Evol. Microbiol.">
        <title>The Global Catalogue of Microorganisms (GCM) 10K type strain sequencing project: providing services to taxonomists for standard genome sequencing and annotation.</title>
        <authorList>
            <consortium name="The Broad Institute Genomics Platform"/>
            <consortium name="The Broad Institute Genome Sequencing Center for Infectious Disease"/>
            <person name="Wu L."/>
            <person name="Ma J."/>
        </authorList>
    </citation>
    <scope>NUCLEOTIDE SEQUENCE [LARGE SCALE GENOMIC DNA]</scope>
    <source>
        <strain evidence="8">CGMCC 4.7367</strain>
    </source>
</reference>
<evidence type="ECO:0000256" key="4">
    <source>
        <dbReference type="ARBA" id="ARBA00022842"/>
    </source>
</evidence>
<comment type="cofactor">
    <cofactor evidence="1">
        <name>Mg(2+)</name>
        <dbReference type="ChEBI" id="CHEBI:18420"/>
    </cofactor>
</comment>
<evidence type="ECO:0000256" key="5">
    <source>
        <dbReference type="RuleBase" id="RU003476"/>
    </source>
</evidence>
<dbReference type="InterPro" id="IPR015797">
    <property type="entry name" value="NUDIX_hydrolase-like_dom_sf"/>
</dbReference>